<feature type="domain" description="Phosphotyrosine protein phosphatase I" evidence="8">
    <location>
        <begin position="2"/>
        <end position="139"/>
    </location>
</feature>
<dbReference type="OrthoDB" id="9784339at2"/>
<dbReference type="Gene3D" id="3.40.50.2300">
    <property type="match status" value="1"/>
</dbReference>
<dbReference type="EMBL" id="VOBQ01000004">
    <property type="protein sequence ID" value="TWO72290.1"/>
    <property type="molecule type" value="Genomic_DNA"/>
</dbReference>
<dbReference type="InterPro" id="IPR017867">
    <property type="entry name" value="Tyr_phospatase_low_mol_wt"/>
</dbReference>
<protein>
    <recommendedName>
        <fullName evidence="2">protein-tyrosine-phosphatase</fullName>
        <ecNumber evidence="2">3.1.3.48</ecNumber>
    </recommendedName>
</protein>
<organism evidence="9 10">
    <name type="scientific">Caenimonas sedimenti</name>
    <dbReference type="NCBI Taxonomy" id="2596921"/>
    <lineage>
        <taxon>Bacteria</taxon>
        <taxon>Pseudomonadati</taxon>
        <taxon>Pseudomonadota</taxon>
        <taxon>Betaproteobacteria</taxon>
        <taxon>Burkholderiales</taxon>
        <taxon>Comamonadaceae</taxon>
        <taxon>Caenimonas</taxon>
    </lineage>
</organism>
<comment type="caution">
    <text evidence="9">The sequence shown here is derived from an EMBL/GenBank/DDBJ whole genome shotgun (WGS) entry which is preliminary data.</text>
</comment>
<evidence type="ECO:0000313" key="9">
    <source>
        <dbReference type="EMBL" id="TWO72290.1"/>
    </source>
</evidence>
<proteinExistence type="inferred from homology"/>
<dbReference type="Pfam" id="PF01451">
    <property type="entry name" value="LMWPc"/>
    <property type="match status" value="1"/>
</dbReference>
<sequence length="143" mass="15868">MKHILTVCIGNICRSPMAQALLAHALPDATVASAGTAAMVGMPADEGAQRLMQARGLDISKHRAMQVHREVCRWADLILVMDTDQKKELEQAYPVVLGKVFRIGEHAKRDVPDPYKRGEAAFRDALAIIDDGAQQWLQRIRKL</sequence>
<feature type="signal peptide" evidence="7">
    <location>
        <begin position="1"/>
        <end position="20"/>
    </location>
</feature>
<feature type="active site" evidence="6">
    <location>
        <position position="14"/>
    </location>
</feature>
<dbReference type="InterPro" id="IPR023485">
    <property type="entry name" value="Ptyr_pPase"/>
</dbReference>
<reference evidence="9 10" key="1">
    <citation type="submission" date="2019-07" db="EMBL/GenBank/DDBJ databases">
        <title>Caenimonas sedimenti sp. nov., isolated from activated sludge.</title>
        <authorList>
            <person name="Xu J."/>
        </authorList>
    </citation>
    <scope>NUCLEOTIDE SEQUENCE [LARGE SCALE GENOMIC DNA]</scope>
    <source>
        <strain evidence="9 10">HX-9-20</strain>
    </source>
</reference>
<dbReference type="RefSeq" id="WP_145892065.1">
    <property type="nucleotide sequence ID" value="NZ_VOBQ01000004.1"/>
</dbReference>
<name>A0A562ZUL8_9BURK</name>
<evidence type="ECO:0000256" key="2">
    <source>
        <dbReference type="ARBA" id="ARBA00013064"/>
    </source>
</evidence>
<evidence type="ECO:0000259" key="8">
    <source>
        <dbReference type="SMART" id="SM00226"/>
    </source>
</evidence>
<dbReference type="AlphaFoldDB" id="A0A562ZUL8"/>
<evidence type="ECO:0000256" key="3">
    <source>
        <dbReference type="ARBA" id="ARBA00022801"/>
    </source>
</evidence>
<dbReference type="InterPro" id="IPR036196">
    <property type="entry name" value="Ptyr_pPase_sf"/>
</dbReference>
<dbReference type="CDD" id="cd16343">
    <property type="entry name" value="LMWPTP"/>
    <property type="match status" value="1"/>
</dbReference>
<comment type="catalytic activity">
    <reaction evidence="5">
        <text>O-phospho-L-tyrosyl-[protein] + H2O = L-tyrosyl-[protein] + phosphate</text>
        <dbReference type="Rhea" id="RHEA:10684"/>
        <dbReference type="Rhea" id="RHEA-COMP:10136"/>
        <dbReference type="Rhea" id="RHEA-COMP:20101"/>
        <dbReference type="ChEBI" id="CHEBI:15377"/>
        <dbReference type="ChEBI" id="CHEBI:43474"/>
        <dbReference type="ChEBI" id="CHEBI:46858"/>
        <dbReference type="ChEBI" id="CHEBI:61978"/>
        <dbReference type="EC" id="3.1.3.48"/>
    </reaction>
</comment>
<feature type="active site" description="Nucleophile" evidence="6">
    <location>
        <position position="8"/>
    </location>
</feature>
<dbReference type="SMART" id="SM00226">
    <property type="entry name" value="LMWPc"/>
    <property type="match status" value="1"/>
</dbReference>
<dbReference type="PANTHER" id="PTHR11717:SF31">
    <property type="entry name" value="LOW MOLECULAR WEIGHT PROTEIN-TYROSINE-PHOSPHATASE ETP-RELATED"/>
    <property type="match status" value="1"/>
</dbReference>
<evidence type="ECO:0000256" key="1">
    <source>
        <dbReference type="ARBA" id="ARBA00011063"/>
    </source>
</evidence>
<keyword evidence="10" id="KW-1185">Reference proteome</keyword>
<dbReference type="Proteomes" id="UP000318199">
    <property type="component" value="Unassembled WGS sequence"/>
</dbReference>
<dbReference type="GO" id="GO:0004725">
    <property type="term" value="F:protein tyrosine phosphatase activity"/>
    <property type="evidence" value="ECO:0007669"/>
    <property type="project" value="UniProtKB-EC"/>
</dbReference>
<evidence type="ECO:0000256" key="4">
    <source>
        <dbReference type="ARBA" id="ARBA00022912"/>
    </source>
</evidence>
<feature type="active site" description="Proton donor" evidence="6">
    <location>
        <position position="113"/>
    </location>
</feature>
<keyword evidence="3" id="KW-0378">Hydrolase</keyword>
<gene>
    <name evidence="9" type="ORF">FN976_06180</name>
</gene>
<dbReference type="EC" id="3.1.3.48" evidence="2"/>
<accession>A0A562ZUL8</accession>
<keyword evidence="4" id="KW-0904">Protein phosphatase</keyword>
<dbReference type="PANTHER" id="PTHR11717">
    <property type="entry name" value="LOW MOLECULAR WEIGHT PROTEIN TYROSINE PHOSPHATASE"/>
    <property type="match status" value="1"/>
</dbReference>
<dbReference type="InterPro" id="IPR050438">
    <property type="entry name" value="LMW_PTPase"/>
</dbReference>
<evidence type="ECO:0000256" key="7">
    <source>
        <dbReference type="SAM" id="SignalP"/>
    </source>
</evidence>
<feature type="chain" id="PRO_5021912439" description="protein-tyrosine-phosphatase" evidence="7">
    <location>
        <begin position="21"/>
        <end position="143"/>
    </location>
</feature>
<dbReference type="PRINTS" id="PR00719">
    <property type="entry name" value="LMWPTPASE"/>
</dbReference>
<evidence type="ECO:0000256" key="5">
    <source>
        <dbReference type="ARBA" id="ARBA00051722"/>
    </source>
</evidence>
<keyword evidence="7" id="KW-0732">Signal</keyword>
<evidence type="ECO:0000256" key="6">
    <source>
        <dbReference type="PIRSR" id="PIRSR617867-1"/>
    </source>
</evidence>
<dbReference type="SUPFAM" id="SSF52788">
    <property type="entry name" value="Phosphotyrosine protein phosphatases I"/>
    <property type="match status" value="1"/>
</dbReference>
<evidence type="ECO:0000313" key="10">
    <source>
        <dbReference type="Proteomes" id="UP000318199"/>
    </source>
</evidence>
<comment type="similarity">
    <text evidence="1">Belongs to the low molecular weight phosphotyrosine protein phosphatase family.</text>
</comment>